<dbReference type="Gene3D" id="1.10.10.60">
    <property type="entry name" value="Homeodomain-like"/>
    <property type="match status" value="1"/>
</dbReference>
<organism evidence="1 2">
    <name type="scientific">Moraxella lacunata</name>
    <dbReference type="NCBI Taxonomy" id="477"/>
    <lineage>
        <taxon>Bacteria</taxon>
        <taxon>Pseudomonadati</taxon>
        <taxon>Pseudomonadota</taxon>
        <taxon>Gammaproteobacteria</taxon>
        <taxon>Moraxellales</taxon>
        <taxon>Moraxellaceae</taxon>
        <taxon>Moraxella</taxon>
    </lineage>
</organism>
<protein>
    <submittedName>
        <fullName evidence="1">Transposase and inactivated derivatives</fullName>
    </submittedName>
</protein>
<gene>
    <name evidence="1" type="ORF">NCTC10359_01838</name>
</gene>
<evidence type="ECO:0000313" key="1">
    <source>
        <dbReference type="EMBL" id="STZ63409.1"/>
    </source>
</evidence>
<sequence>MYLEGLGFRAIGRVLGIGYSTVYYWVKELGVKHQDIYNANLTQDNEQINIVELDEIHSYSKFKKTTVGARLSLVETPNKS</sequence>
<reference evidence="1 2" key="1">
    <citation type="submission" date="2018-06" db="EMBL/GenBank/DDBJ databases">
        <authorList>
            <consortium name="Pathogen Informatics"/>
            <person name="Doyle S."/>
        </authorList>
    </citation>
    <scope>NUCLEOTIDE SEQUENCE [LARGE SCALE GENOMIC DNA]</scope>
    <source>
        <strain evidence="1 2">NCTC10359</strain>
    </source>
</reference>
<evidence type="ECO:0000313" key="2">
    <source>
        <dbReference type="Proteomes" id="UP000254437"/>
    </source>
</evidence>
<name>A0A378TRB4_MORLA</name>
<dbReference type="EMBL" id="UGQU01000003">
    <property type="protein sequence ID" value="STZ63409.1"/>
    <property type="molecule type" value="Genomic_DNA"/>
</dbReference>
<dbReference type="AlphaFoldDB" id="A0A378TRB4"/>
<dbReference type="Proteomes" id="UP000254437">
    <property type="component" value="Unassembled WGS sequence"/>
</dbReference>
<proteinExistence type="predicted"/>
<accession>A0A378TRB4</accession>